<feature type="compositionally biased region" description="Low complexity" evidence="4">
    <location>
        <begin position="108"/>
        <end position="121"/>
    </location>
</feature>
<evidence type="ECO:0000313" key="6">
    <source>
        <dbReference type="Proteomes" id="UP000229972"/>
    </source>
</evidence>
<name>A0A2H0V8G2_9BACT</name>
<organism evidence="5 6">
    <name type="scientific">Candidatus Falkowbacteria bacterium CG10_big_fil_rev_8_21_14_0_10_37_18</name>
    <dbReference type="NCBI Taxonomy" id="1974562"/>
    <lineage>
        <taxon>Bacteria</taxon>
        <taxon>Candidatus Falkowiibacteriota</taxon>
    </lineage>
</organism>
<reference evidence="6" key="1">
    <citation type="submission" date="2017-09" db="EMBL/GenBank/DDBJ databases">
        <title>Depth-based differentiation of microbial function through sediment-hosted aquifers and enrichment of novel symbionts in the deep terrestrial subsurface.</title>
        <authorList>
            <person name="Probst A.J."/>
            <person name="Ladd B."/>
            <person name="Jarett J.K."/>
            <person name="Geller-Mcgrath D.E."/>
            <person name="Sieber C.M.K."/>
            <person name="Emerson J.B."/>
            <person name="Anantharaman K."/>
            <person name="Thomas B.C."/>
            <person name="Malmstrom R."/>
            <person name="Stieglmeier M."/>
            <person name="Klingl A."/>
            <person name="Woyke T."/>
            <person name="Ryan C.M."/>
            <person name="Banfield J.F."/>
        </authorList>
    </citation>
    <scope>NUCLEOTIDE SEQUENCE [LARGE SCALE GENOMIC DNA]</scope>
</reference>
<evidence type="ECO:0000256" key="4">
    <source>
        <dbReference type="SAM" id="MobiDB-lite"/>
    </source>
</evidence>
<dbReference type="PANTHER" id="PTHR12919:SF20">
    <property type="entry name" value="SMALL RIBOSOMAL SUBUNIT PROTEIN BS16M"/>
    <property type="match status" value="1"/>
</dbReference>
<comment type="caution">
    <text evidence="5">The sequence shown here is derived from an EMBL/GenBank/DDBJ whole genome shotgun (WGS) entry which is preliminary data.</text>
</comment>
<dbReference type="Proteomes" id="UP000229972">
    <property type="component" value="Unassembled WGS sequence"/>
</dbReference>
<accession>A0A2H0V8G2</accession>
<feature type="region of interest" description="Disordered" evidence="4">
    <location>
        <begin position="82"/>
        <end position="160"/>
    </location>
</feature>
<dbReference type="EMBL" id="PFAL01000027">
    <property type="protein sequence ID" value="PIR95362.1"/>
    <property type="molecule type" value="Genomic_DNA"/>
</dbReference>
<dbReference type="NCBIfam" id="TIGR00002">
    <property type="entry name" value="S16"/>
    <property type="match status" value="1"/>
</dbReference>
<protein>
    <recommendedName>
        <fullName evidence="3">30S ribosomal protein S16</fullName>
    </recommendedName>
</protein>
<keyword evidence="1 5" id="KW-0689">Ribosomal protein</keyword>
<dbReference type="GO" id="GO:0006412">
    <property type="term" value="P:translation"/>
    <property type="evidence" value="ECO:0007669"/>
    <property type="project" value="InterPro"/>
</dbReference>
<dbReference type="InterPro" id="IPR023803">
    <property type="entry name" value="Ribosomal_bS16_dom_sf"/>
</dbReference>
<evidence type="ECO:0000256" key="3">
    <source>
        <dbReference type="ARBA" id="ARBA00035310"/>
    </source>
</evidence>
<dbReference type="GO" id="GO:0003735">
    <property type="term" value="F:structural constituent of ribosome"/>
    <property type="evidence" value="ECO:0007669"/>
    <property type="project" value="InterPro"/>
</dbReference>
<dbReference type="SUPFAM" id="SSF54565">
    <property type="entry name" value="Ribosomal protein S16"/>
    <property type="match status" value="1"/>
</dbReference>
<evidence type="ECO:0000256" key="1">
    <source>
        <dbReference type="ARBA" id="ARBA00022980"/>
    </source>
</evidence>
<dbReference type="PANTHER" id="PTHR12919">
    <property type="entry name" value="30S RIBOSOMAL PROTEIN S16"/>
    <property type="match status" value="1"/>
</dbReference>
<keyword evidence="2" id="KW-0687">Ribonucleoprotein</keyword>
<dbReference type="Pfam" id="PF00886">
    <property type="entry name" value="Ribosomal_S16"/>
    <property type="match status" value="1"/>
</dbReference>
<feature type="compositionally biased region" description="Basic and acidic residues" evidence="4">
    <location>
        <begin position="93"/>
        <end position="107"/>
    </location>
</feature>
<dbReference type="AlphaFoldDB" id="A0A2H0V8G2"/>
<proteinExistence type="predicted"/>
<dbReference type="GO" id="GO:0015935">
    <property type="term" value="C:small ribosomal subunit"/>
    <property type="evidence" value="ECO:0007669"/>
    <property type="project" value="TreeGrafter"/>
</dbReference>
<dbReference type="InterPro" id="IPR000307">
    <property type="entry name" value="Ribosomal_bS16"/>
</dbReference>
<feature type="compositionally biased region" description="Basic and acidic residues" evidence="4">
    <location>
        <begin position="123"/>
        <end position="133"/>
    </location>
</feature>
<evidence type="ECO:0000313" key="5">
    <source>
        <dbReference type="EMBL" id="PIR95362.1"/>
    </source>
</evidence>
<evidence type="ECO:0000256" key="2">
    <source>
        <dbReference type="ARBA" id="ARBA00023274"/>
    </source>
</evidence>
<dbReference type="Gene3D" id="3.30.1320.10">
    <property type="match status" value="1"/>
</dbReference>
<sequence length="160" mass="17570">MLIVKLAQTGKTNKKMFRLIISEKSRDPYGNVLEILGSYNPHSKDLAVKDERIKYWLSKGAQMTATVNNLLVEKKVIEGKKVTASKAGKPSAKRQEQIKVKADKKTATETAVAPAAEAPVETTEEKTEEKVAETPEETTEEKTVEAPATETESPKEEAVA</sequence>
<dbReference type="GO" id="GO:0005737">
    <property type="term" value="C:cytoplasm"/>
    <property type="evidence" value="ECO:0007669"/>
    <property type="project" value="UniProtKB-ARBA"/>
</dbReference>
<gene>
    <name evidence="5" type="primary">rpsP</name>
    <name evidence="5" type="ORF">COT93_02865</name>
</gene>